<dbReference type="Gene3D" id="3.30.70.100">
    <property type="match status" value="1"/>
</dbReference>
<protein>
    <submittedName>
        <fullName evidence="3">Heavy-metal-associated domain-containing protein</fullName>
    </submittedName>
</protein>
<organism evidence="3 4">
    <name type="scientific">Sedimentibacter saalensis</name>
    <dbReference type="NCBI Taxonomy" id="130788"/>
    <lineage>
        <taxon>Bacteria</taxon>
        <taxon>Bacillati</taxon>
        <taxon>Bacillota</taxon>
        <taxon>Tissierellia</taxon>
        <taxon>Sedimentibacter</taxon>
    </lineage>
</organism>
<dbReference type="InterPro" id="IPR036163">
    <property type="entry name" value="HMA_dom_sf"/>
</dbReference>
<dbReference type="Pfam" id="PF00403">
    <property type="entry name" value="HMA"/>
    <property type="match status" value="1"/>
</dbReference>
<dbReference type="InterPro" id="IPR017969">
    <property type="entry name" value="Heavy-metal-associated_CS"/>
</dbReference>
<keyword evidence="1" id="KW-0479">Metal-binding</keyword>
<keyword evidence="4" id="KW-1185">Reference proteome</keyword>
<dbReference type="RefSeq" id="WP_145082754.1">
    <property type="nucleotide sequence ID" value="NZ_DAMBUX010000011.1"/>
</dbReference>
<evidence type="ECO:0000256" key="1">
    <source>
        <dbReference type="ARBA" id="ARBA00022723"/>
    </source>
</evidence>
<evidence type="ECO:0000259" key="2">
    <source>
        <dbReference type="PROSITE" id="PS50846"/>
    </source>
</evidence>
<evidence type="ECO:0000313" key="4">
    <source>
        <dbReference type="Proteomes" id="UP000315343"/>
    </source>
</evidence>
<dbReference type="SUPFAM" id="SSF55008">
    <property type="entry name" value="HMA, heavy metal-associated domain"/>
    <property type="match status" value="1"/>
</dbReference>
<gene>
    <name evidence="3" type="ORF">LY60_01956</name>
</gene>
<reference evidence="3 4" key="1">
    <citation type="submission" date="2019-07" db="EMBL/GenBank/DDBJ databases">
        <title>Genomic Encyclopedia of Type Strains, Phase I: the one thousand microbial genomes (KMG-I) project.</title>
        <authorList>
            <person name="Kyrpides N."/>
        </authorList>
    </citation>
    <scope>NUCLEOTIDE SEQUENCE [LARGE SCALE GENOMIC DNA]</scope>
    <source>
        <strain evidence="3 4">DSM 13558</strain>
    </source>
</reference>
<dbReference type="PROSITE" id="PS01047">
    <property type="entry name" value="HMA_1"/>
    <property type="match status" value="1"/>
</dbReference>
<dbReference type="EMBL" id="VLKH01000004">
    <property type="protein sequence ID" value="TWH80694.1"/>
    <property type="molecule type" value="Genomic_DNA"/>
</dbReference>
<accession>A0A562JCQ1</accession>
<sequence>MKKKFMLEGLDCANCTAKIEREVNALKGVESATVSFMTTKMTIEGDEDEMDHIIAAAEKIVNKYEPNVKFKAL</sequence>
<comment type="caution">
    <text evidence="3">The sequence shown here is derived from an EMBL/GenBank/DDBJ whole genome shotgun (WGS) entry which is preliminary data.</text>
</comment>
<dbReference type="Proteomes" id="UP000315343">
    <property type="component" value="Unassembled WGS sequence"/>
</dbReference>
<dbReference type="PROSITE" id="PS50846">
    <property type="entry name" value="HMA_2"/>
    <property type="match status" value="1"/>
</dbReference>
<name>A0A562JCQ1_9FIRM</name>
<proteinExistence type="predicted"/>
<evidence type="ECO:0000313" key="3">
    <source>
        <dbReference type="EMBL" id="TWH80694.1"/>
    </source>
</evidence>
<feature type="domain" description="HMA" evidence="2">
    <location>
        <begin position="1"/>
        <end position="65"/>
    </location>
</feature>
<dbReference type="InterPro" id="IPR006121">
    <property type="entry name" value="HMA_dom"/>
</dbReference>
<dbReference type="AlphaFoldDB" id="A0A562JCQ1"/>
<dbReference type="OrthoDB" id="7068874at2"/>
<dbReference type="GO" id="GO:0046872">
    <property type="term" value="F:metal ion binding"/>
    <property type="evidence" value="ECO:0007669"/>
    <property type="project" value="UniProtKB-KW"/>
</dbReference>
<dbReference type="CDD" id="cd00371">
    <property type="entry name" value="HMA"/>
    <property type="match status" value="1"/>
</dbReference>